<evidence type="ECO:0000313" key="6">
    <source>
        <dbReference type="WBParaSite" id="DME_0001004301-mRNA-1"/>
    </source>
</evidence>
<dbReference type="Proteomes" id="UP000274756">
    <property type="component" value="Unassembled WGS sequence"/>
</dbReference>
<evidence type="ECO:0000313" key="3">
    <source>
        <dbReference type="EMBL" id="VDN53597.1"/>
    </source>
</evidence>
<dbReference type="AlphaFoldDB" id="A0A0N4UPY1"/>
<dbReference type="OrthoDB" id="5873923at2759"/>
<sequence length="105" mass="11896">NQFQINKKNLAEPSEIDDKPKAEASVTISESKCNNEKLMDLISKNIVEDDPVESKRAIHKAALEEIQDSVIDIICSDAGFTYIVSTTEYCEAQKRRVICFIYKKP</sequence>
<evidence type="ECO:0000313" key="4">
    <source>
        <dbReference type="Proteomes" id="UP000038040"/>
    </source>
</evidence>
<feature type="region of interest" description="Disordered" evidence="1">
    <location>
        <begin position="1"/>
        <end position="22"/>
    </location>
</feature>
<dbReference type="STRING" id="318479.A0A0N4UPY1"/>
<feature type="domain" description="Ground-like" evidence="2">
    <location>
        <begin position="31"/>
        <end position="102"/>
    </location>
</feature>
<evidence type="ECO:0000259" key="2">
    <source>
        <dbReference type="Pfam" id="PF04155"/>
    </source>
</evidence>
<organism evidence="4 6">
    <name type="scientific">Dracunculus medinensis</name>
    <name type="common">Guinea worm</name>
    <dbReference type="NCBI Taxonomy" id="318479"/>
    <lineage>
        <taxon>Eukaryota</taxon>
        <taxon>Metazoa</taxon>
        <taxon>Ecdysozoa</taxon>
        <taxon>Nematoda</taxon>
        <taxon>Chromadorea</taxon>
        <taxon>Rhabditida</taxon>
        <taxon>Spirurina</taxon>
        <taxon>Dracunculoidea</taxon>
        <taxon>Dracunculidae</taxon>
        <taxon>Dracunculus</taxon>
    </lineage>
</organism>
<protein>
    <submittedName>
        <fullName evidence="6">Ground-like domain-containing protein</fullName>
    </submittedName>
</protein>
<reference evidence="6" key="1">
    <citation type="submission" date="2017-02" db="UniProtKB">
        <authorList>
            <consortium name="WormBaseParasite"/>
        </authorList>
    </citation>
    <scope>IDENTIFICATION</scope>
</reference>
<dbReference type="EMBL" id="UYYG01000151">
    <property type="protein sequence ID" value="VDN53597.1"/>
    <property type="molecule type" value="Genomic_DNA"/>
</dbReference>
<accession>A0A0N4UPY1</accession>
<proteinExistence type="predicted"/>
<dbReference type="InterPro" id="IPR007284">
    <property type="entry name" value="Ground-like_dom"/>
</dbReference>
<evidence type="ECO:0000313" key="5">
    <source>
        <dbReference type="Proteomes" id="UP000274756"/>
    </source>
</evidence>
<gene>
    <name evidence="3" type="ORF">DME_LOCUS3570</name>
</gene>
<dbReference type="WBParaSite" id="DME_0001004301-mRNA-1">
    <property type="protein sequence ID" value="DME_0001004301-mRNA-1"/>
    <property type="gene ID" value="DME_0001004301"/>
</dbReference>
<keyword evidence="5" id="KW-1185">Reference proteome</keyword>
<dbReference type="Proteomes" id="UP000038040">
    <property type="component" value="Unplaced"/>
</dbReference>
<reference evidence="3 5" key="2">
    <citation type="submission" date="2018-11" db="EMBL/GenBank/DDBJ databases">
        <authorList>
            <consortium name="Pathogen Informatics"/>
        </authorList>
    </citation>
    <scope>NUCLEOTIDE SEQUENCE [LARGE SCALE GENOMIC DNA]</scope>
</reference>
<evidence type="ECO:0000256" key="1">
    <source>
        <dbReference type="SAM" id="MobiDB-lite"/>
    </source>
</evidence>
<dbReference type="Pfam" id="PF04155">
    <property type="entry name" value="Ground-like"/>
    <property type="match status" value="1"/>
</dbReference>
<name>A0A0N4UPY1_DRAME</name>